<dbReference type="Pfam" id="PF00588">
    <property type="entry name" value="SpoU_methylase"/>
    <property type="match status" value="1"/>
</dbReference>
<dbReference type="InterPro" id="IPR001537">
    <property type="entry name" value="SpoU_MeTrfase"/>
</dbReference>
<accession>A0A7C3KIP6</accession>
<name>A0A7C3KIP6_9CYAN</name>
<evidence type="ECO:0000313" key="7">
    <source>
        <dbReference type="EMBL" id="HFN00846.1"/>
    </source>
</evidence>
<dbReference type="PANTHER" id="PTHR42786:SF2">
    <property type="entry name" value="TRNA (CYTIDINE_URIDINE-2'-O-)-METHYLTRANSFERASE TRMJ"/>
    <property type="match status" value="1"/>
</dbReference>
<organism evidence="7">
    <name type="scientific">Oscillatoriales cyanobacterium SpSt-418</name>
    <dbReference type="NCBI Taxonomy" id="2282169"/>
    <lineage>
        <taxon>Bacteria</taxon>
        <taxon>Bacillati</taxon>
        <taxon>Cyanobacteriota</taxon>
        <taxon>Cyanophyceae</taxon>
        <taxon>Oscillatoriophycideae</taxon>
        <taxon>Oscillatoriales</taxon>
    </lineage>
</organism>
<dbReference type="PANTHER" id="PTHR42786">
    <property type="entry name" value="TRNA/RRNA METHYLTRANSFERASE"/>
    <property type="match status" value="1"/>
</dbReference>
<evidence type="ECO:0000259" key="6">
    <source>
        <dbReference type="Pfam" id="PF00588"/>
    </source>
</evidence>
<dbReference type="InterPro" id="IPR004384">
    <property type="entry name" value="RNA_MeTrfase_TrmJ/LasT"/>
</dbReference>
<dbReference type="AlphaFoldDB" id="A0A7C3KIP6"/>
<evidence type="ECO:0000256" key="2">
    <source>
        <dbReference type="ARBA" id="ARBA00022603"/>
    </source>
</evidence>
<keyword evidence="5" id="KW-0963">Cytoplasm</keyword>
<dbReference type="GO" id="GO:0002128">
    <property type="term" value="P:tRNA nucleoside ribose methylation"/>
    <property type="evidence" value="ECO:0007669"/>
    <property type="project" value="TreeGrafter"/>
</dbReference>
<dbReference type="InterPro" id="IPR029028">
    <property type="entry name" value="Alpha/beta_knot_MTases"/>
</dbReference>
<dbReference type="GO" id="GO:0003723">
    <property type="term" value="F:RNA binding"/>
    <property type="evidence" value="ECO:0007669"/>
    <property type="project" value="InterPro"/>
</dbReference>
<sequence length="271" mass="29575">MAASNLSQLTIVLVEPAGARNVGMIARVMKNFGLRKLVLVKPHCDPHSEEAQHMAVHAGDVLAAATIAPSLPEALTGCQRAIATTARPRSLSTPLENPREALPWLINEPATQIASALIFGPEDRGLSNDELNYAQRFVGIPSDDAYPSLNLAQAVGVCCYELYQWAIAQQPTPDFSPGTEWVNTPNTAPLDQLEGFYQQLEAVLLKIGYLYPHTATSRMQKFRRLTGRAQPSTEELAMLRGILRQVAWASQTQSAIATPDLESINSDEIMD</sequence>
<dbReference type="NCBIfam" id="TIGR00050">
    <property type="entry name" value="rRNA_methyl_1"/>
    <property type="match status" value="1"/>
</dbReference>
<comment type="catalytic activity">
    <reaction evidence="5">
        <text>cytidine(32) in tRNA + S-adenosyl-L-methionine = 2'-O-methylcytidine(32) in tRNA + S-adenosyl-L-homocysteine + H(+)</text>
        <dbReference type="Rhea" id="RHEA:42932"/>
        <dbReference type="Rhea" id="RHEA-COMP:10288"/>
        <dbReference type="Rhea" id="RHEA-COMP:10289"/>
        <dbReference type="ChEBI" id="CHEBI:15378"/>
        <dbReference type="ChEBI" id="CHEBI:57856"/>
        <dbReference type="ChEBI" id="CHEBI:59789"/>
        <dbReference type="ChEBI" id="CHEBI:74495"/>
        <dbReference type="ChEBI" id="CHEBI:82748"/>
        <dbReference type="EC" id="2.1.1.200"/>
    </reaction>
</comment>
<dbReference type="EMBL" id="DSRU01000345">
    <property type="protein sequence ID" value="HFN00846.1"/>
    <property type="molecule type" value="Genomic_DNA"/>
</dbReference>
<dbReference type="InterPro" id="IPR029026">
    <property type="entry name" value="tRNA_m1G_MTases_N"/>
</dbReference>
<dbReference type="SUPFAM" id="SSF75217">
    <property type="entry name" value="alpha/beta knot"/>
    <property type="match status" value="1"/>
</dbReference>
<comment type="subunit">
    <text evidence="5">Homodimer.</text>
</comment>
<comment type="catalytic activity">
    <reaction evidence="5">
        <text>uridine(32) in tRNA + S-adenosyl-L-methionine = 2'-O-methyluridine(32) in tRNA + S-adenosyl-L-homocysteine + H(+)</text>
        <dbReference type="Rhea" id="RHEA:42936"/>
        <dbReference type="Rhea" id="RHEA-COMP:10107"/>
        <dbReference type="Rhea" id="RHEA-COMP:10290"/>
        <dbReference type="ChEBI" id="CHEBI:15378"/>
        <dbReference type="ChEBI" id="CHEBI:57856"/>
        <dbReference type="ChEBI" id="CHEBI:59789"/>
        <dbReference type="ChEBI" id="CHEBI:65315"/>
        <dbReference type="ChEBI" id="CHEBI:74478"/>
        <dbReference type="EC" id="2.1.1.200"/>
    </reaction>
</comment>
<dbReference type="GO" id="GO:0160206">
    <property type="term" value="F:tRNA (cytidine(32)/uridine(32)-2'-O)-methyltransferase activity"/>
    <property type="evidence" value="ECO:0007669"/>
    <property type="project" value="UniProtKB-EC"/>
</dbReference>
<gene>
    <name evidence="5" type="primary">trmJ</name>
    <name evidence="7" type="ORF">ENR64_24440</name>
</gene>
<evidence type="ECO:0000256" key="3">
    <source>
        <dbReference type="ARBA" id="ARBA00022679"/>
    </source>
</evidence>
<protein>
    <recommendedName>
        <fullName evidence="5">tRNA (cytidine/uridine-2'-O-)-methyltransferase TrmJ</fullName>
        <ecNumber evidence="5">2.1.1.200</ecNumber>
    </recommendedName>
    <alternativeName>
        <fullName evidence="5">tRNA (cytidine(32)/uridine(32)-2'-O)-methyltransferase</fullName>
    </alternativeName>
    <alternativeName>
        <fullName evidence="5">tRNA Cm32/Um32 methyltransferase</fullName>
    </alternativeName>
</protein>
<dbReference type="Gene3D" id="1.10.8.590">
    <property type="match status" value="1"/>
</dbReference>
<comment type="subcellular location">
    <subcellularLocation>
        <location evidence="5">Cytoplasm</location>
    </subcellularLocation>
</comment>
<keyword evidence="3 7" id="KW-0808">Transferase</keyword>
<proteinExistence type="inferred from homology"/>
<evidence type="ECO:0000256" key="4">
    <source>
        <dbReference type="ARBA" id="ARBA00022691"/>
    </source>
</evidence>
<evidence type="ECO:0000256" key="5">
    <source>
        <dbReference type="RuleBase" id="RU362024"/>
    </source>
</evidence>
<dbReference type="CDD" id="cd18093">
    <property type="entry name" value="SpoU-like_TrmJ"/>
    <property type="match status" value="1"/>
</dbReference>
<comment type="function">
    <text evidence="5">Catalyzes the formation of 2'O-methylated cytidine (Cm32) or 2'O-methylated uridine (Um32) at position 32 in tRNA.</text>
</comment>
<dbReference type="GO" id="GO:0005829">
    <property type="term" value="C:cytosol"/>
    <property type="evidence" value="ECO:0007669"/>
    <property type="project" value="TreeGrafter"/>
</dbReference>
<comment type="similarity">
    <text evidence="1">Belongs to the class IV-like SAM-binding methyltransferase superfamily. RNA methyltransferase TrmH family.</text>
</comment>
<keyword evidence="5" id="KW-0819">tRNA processing</keyword>
<reference evidence="7" key="1">
    <citation type="journal article" date="2020" name="mSystems">
        <title>Genome- and Community-Level Interaction Insights into Carbon Utilization and Element Cycling Functions of Hydrothermarchaeota in Hydrothermal Sediment.</title>
        <authorList>
            <person name="Zhou Z."/>
            <person name="Liu Y."/>
            <person name="Xu W."/>
            <person name="Pan J."/>
            <person name="Luo Z.H."/>
            <person name="Li M."/>
        </authorList>
    </citation>
    <scope>NUCLEOTIDE SEQUENCE [LARGE SCALE GENOMIC DNA]</scope>
    <source>
        <strain evidence="7">SpSt-418</strain>
    </source>
</reference>
<keyword evidence="4 5" id="KW-0949">S-adenosyl-L-methionine</keyword>
<dbReference type="EC" id="2.1.1.200" evidence="5"/>
<feature type="domain" description="tRNA/rRNA methyltransferase SpoU type" evidence="6">
    <location>
        <begin position="9"/>
        <end position="160"/>
    </location>
</feature>
<comment type="caution">
    <text evidence="7">The sequence shown here is derived from an EMBL/GenBank/DDBJ whole genome shotgun (WGS) entry which is preliminary data.</text>
</comment>
<dbReference type="PIRSF" id="PIRSF004808">
    <property type="entry name" value="LasT"/>
    <property type="match status" value="1"/>
</dbReference>
<keyword evidence="2 5" id="KW-0489">Methyltransferase</keyword>
<dbReference type="Gene3D" id="3.40.1280.10">
    <property type="match status" value="1"/>
</dbReference>
<evidence type="ECO:0000256" key="1">
    <source>
        <dbReference type="ARBA" id="ARBA00007228"/>
    </source>
</evidence>